<organism evidence="10 11">
    <name type="scientific">Pseudorhodobacter turbinis</name>
    <dbReference type="NCBI Taxonomy" id="2500533"/>
    <lineage>
        <taxon>Bacteria</taxon>
        <taxon>Pseudomonadati</taxon>
        <taxon>Pseudomonadota</taxon>
        <taxon>Alphaproteobacteria</taxon>
        <taxon>Rhodobacterales</taxon>
        <taxon>Paracoccaceae</taxon>
        <taxon>Pseudorhodobacter</taxon>
    </lineage>
</organism>
<feature type="transmembrane region" description="Helical" evidence="9">
    <location>
        <begin position="278"/>
        <end position="296"/>
    </location>
</feature>
<reference evidence="10 11" key="1">
    <citation type="submission" date="2019-05" db="EMBL/GenBank/DDBJ databases">
        <title>Pseudorhodobacter turbinis sp. nov., isolated from the gut of the Korean turban shell.</title>
        <authorList>
            <person name="Jeong Y.-S."/>
            <person name="Kang W.-R."/>
            <person name="Bae J.-W."/>
        </authorList>
    </citation>
    <scope>NUCLEOTIDE SEQUENCE [LARGE SCALE GENOMIC DNA]</scope>
    <source>
        <strain evidence="10 11">S12M18</strain>
    </source>
</reference>
<feature type="transmembrane region" description="Helical" evidence="9">
    <location>
        <begin position="347"/>
        <end position="366"/>
    </location>
</feature>
<comment type="subcellular location">
    <subcellularLocation>
        <location evidence="1">Cell inner membrane</location>
        <topology evidence="1">Multi-pass membrane protein</topology>
    </subcellularLocation>
</comment>
<dbReference type="GO" id="GO:0005886">
    <property type="term" value="C:plasma membrane"/>
    <property type="evidence" value="ECO:0007669"/>
    <property type="project" value="UniProtKB-SubCell"/>
</dbReference>
<protein>
    <submittedName>
        <fullName evidence="10">YeeE/YedE family protein</fullName>
    </submittedName>
</protein>
<feature type="transmembrane region" description="Helical" evidence="9">
    <location>
        <begin position="177"/>
        <end position="200"/>
    </location>
</feature>
<dbReference type="Pfam" id="PF04143">
    <property type="entry name" value="Sulf_transp"/>
    <property type="match status" value="1"/>
</dbReference>
<keyword evidence="11" id="KW-1185">Reference proteome</keyword>
<keyword evidence="5 9" id="KW-0812">Transmembrane</keyword>
<keyword evidence="3" id="KW-1003">Cell membrane</keyword>
<dbReference type="InterPro" id="IPR007272">
    <property type="entry name" value="Sulf_transp_TsuA/YedE"/>
</dbReference>
<gene>
    <name evidence="10" type="ORF">EOK75_03655</name>
</gene>
<dbReference type="OrthoDB" id="9794165at2"/>
<feature type="transmembrane region" description="Helical" evidence="9">
    <location>
        <begin position="77"/>
        <end position="97"/>
    </location>
</feature>
<dbReference type="Proteomes" id="UP000298631">
    <property type="component" value="Chromosome"/>
</dbReference>
<evidence type="ECO:0000256" key="4">
    <source>
        <dbReference type="ARBA" id="ARBA00022519"/>
    </source>
</evidence>
<dbReference type="PANTHER" id="PTHR30574">
    <property type="entry name" value="INNER MEMBRANE PROTEIN YEDE"/>
    <property type="match status" value="1"/>
</dbReference>
<comment type="similarity">
    <text evidence="8">Belongs to the TsuA/YedE (TC 9.B.102) family.</text>
</comment>
<keyword evidence="2" id="KW-0813">Transport</keyword>
<evidence type="ECO:0000313" key="10">
    <source>
        <dbReference type="EMBL" id="QCO54963.1"/>
    </source>
</evidence>
<feature type="transmembrane region" description="Helical" evidence="9">
    <location>
        <begin position="44"/>
        <end position="65"/>
    </location>
</feature>
<proteinExistence type="inferred from homology"/>
<dbReference type="AlphaFoldDB" id="A0A4P8EEB3"/>
<feature type="transmembrane region" description="Helical" evidence="9">
    <location>
        <begin position="20"/>
        <end position="38"/>
    </location>
</feature>
<keyword evidence="7 9" id="KW-0472">Membrane</keyword>
<evidence type="ECO:0000256" key="3">
    <source>
        <dbReference type="ARBA" id="ARBA00022475"/>
    </source>
</evidence>
<evidence type="ECO:0000256" key="7">
    <source>
        <dbReference type="ARBA" id="ARBA00023136"/>
    </source>
</evidence>
<evidence type="ECO:0000256" key="9">
    <source>
        <dbReference type="SAM" id="Phobius"/>
    </source>
</evidence>
<dbReference type="RefSeq" id="WP_137192629.1">
    <property type="nucleotide sequence ID" value="NZ_CP039964.1"/>
</dbReference>
<keyword evidence="4" id="KW-0997">Cell inner membrane</keyword>
<feature type="transmembrane region" description="Helical" evidence="9">
    <location>
        <begin position="212"/>
        <end position="234"/>
    </location>
</feature>
<evidence type="ECO:0000256" key="1">
    <source>
        <dbReference type="ARBA" id="ARBA00004429"/>
    </source>
</evidence>
<keyword evidence="6 9" id="KW-1133">Transmembrane helix</keyword>
<dbReference type="KEGG" id="pseb:EOK75_03655"/>
<evidence type="ECO:0000256" key="6">
    <source>
        <dbReference type="ARBA" id="ARBA00022989"/>
    </source>
</evidence>
<sequence length="376" mass="38219">MSDISYAQARTSDMVFGRSALIGAAVVLVVLVALFAGARFGLMLALGLGFGVALEGLRFGFAGPWRAMILRREPAGIFAQLLSIGLVACVAIPLLAANPGELSGAQAPIGWAMIGGAFVFGAAMQVVLGCGSGTLLNAGSGNPIGLLALPFFAIGSFAGAYHLVWWTDLGALPILTLRGGVGLMITLAGLGLTAGVFWLLGKPGSRKVPARYLVAAGVLAVLAVGNLVVAGQPWGVVYGLGLWAAKGAVALGADLSGSAFWAASGSVQRLNASVLTDYTSLTDIGLIAGAFGVAAWRRGGLSQALPSYPARAWVATIIVGLVLGYSSRLAFGCNVGAFFSGIATGSLHGWVWFIAAFAGAFVGIRIRPLLGLEART</sequence>
<evidence type="ECO:0000256" key="5">
    <source>
        <dbReference type="ARBA" id="ARBA00022692"/>
    </source>
</evidence>
<evidence type="ECO:0000313" key="11">
    <source>
        <dbReference type="Proteomes" id="UP000298631"/>
    </source>
</evidence>
<evidence type="ECO:0000256" key="2">
    <source>
        <dbReference type="ARBA" id="ARBA00022448"/>
    </source>
</evidence>
<accession>A0A4P8EEB3</accession>
<name>A0A4P8EEB3_9RHOB</name>
<feature type="transmembrane region" description="Helical" evidence="9">
    <location>
        <begin position="144"/>
        <end position="165"/>
    </location>
</feature>
<dbReference type="PANTHER" id="PTHR30574:SF1">
    <property type="entry name" value="SULPHUR TRANSPORT DOMAIN-CONTAINING PROTEIN"/>
    <property type="match status" value="1"/>
</dbReference>
<evidence type="ECO:0000256" key="8">
    <source>
        <dbReference type="ARBA" id="ARBA00035655"/>
    </source>
</evidence>
<feature type="transmembrane region" description="Helical" evidence="9">
    <location>
        <begin position="109"/>
        <end position="132"/>
    </location>
</feature>
<dbReference type="EMBL" id="CP039964">
    <property type="protein sequence ID" value="QCO54963.1"/>
    <property type="molecule type" value="Genomic_DNA"/>
</dbReference>